<proteinExistence type="predicted"/>
<keyword evidence="2" id="KW-1185">Reference proteome</keyword>
<dbReference type="EMBL" id="CACTIH010003962">
    <property type="protein sequence ID" value="CAA2988016.1"/>
    <property type="molecule type" value="Genomic_DNA"/>
</dbReference>
<sequence length="126" mass="13800">MGISMNYGLPTCASVLHMDGTPCCLHVPGSRAAFMCMKVSMTWLAHLAAFMCLKINLPDMAWTPCPRNCLEMPENQAASLPCPGHSLHIVSQKLPRNAWKLVCIPVAVRTRPGYGLHTTQKLPKNA</sequence>
<organism evidence="1 2">
    <name type="scientific">Olea europaea subsp. europaea</name>
    <dbReference type="NCBI Taxonomy" id="158383"/>
    <lineage>
        <taxon>Eukaryota</taxon>
        <taxon>Viridiplantae</taxon>
        <taxon>Streptophyta</taxon>
        <taxon>Embryophyta</taxon>
        <taxon>Tracheophyta</taxon>
        <taxon>Spermatophyta</taxon>
        <taxon>Magnoliopsida</taxon>
        <taxon>eudicotyledons</taxon>
        <taxon>Gunneridae</taxon>
        <taxon>Pentapetalae</taxon>
        <taxon>asterids</taxon>
        <taxon>lamiids</taxon>
        <taxon>Lamiales</taxon>
        <taxon>Oleaceae</taxon>
        <taxon>Oleeae</taxon>
        <taxon>Olea</taxon>
    </lineage>
</organism>
<evidence type="ECO:0000313" key="1">
    <source>
        <dbReference type="EMBL" id="CAA2988016.1"/>
    </source>
</evidence>
<name>A0A8S0S934_OLEEU</name>
<gene>
    <name evidence="1" type="ORF">OLEA9_A038413</name>
</gene>
<protein>
    <submittedName>
        <fullName evidence="1">Uncharacterized protein</fullName>
    </submittedName>
</protein>
<accession>A0A8S0S934</accession>
<evidence type="ECO:0000313" key="2">
    <source>
        <dbReference type="Proteomes" id="UP000594638"/>
    </source>
</evidence>
<dbReference type="AlphaFoldDB" id="A0A8S0S934"/>
<dbReference type="Gramene" id="OE9A038413T1">
    <property type="protein sequence ID" value="OE9A038413C1"/>
    <property type="gene ID" value="OE9A038413"/>
</dbReference>
<reference evidence="1 2" key="1">
    <citation type="submission" date="2019-12" db="EMBL/GenBank/DDBJ databases">
        <authorList>
            <person name="Alioto T."/>
            <person name="Alioto T."/>
            <person name="Gomez Garrido J."/>
        </authorList>
    </citation>
    <scope>NUCLEOTIDE SEQUENCE [LARGE SCALE GENOMIC DNA]</scope>
</reference>
<comment type="caution">
    <text evidence="1">The sequence shown here is derived from an EMBL/GenBank/DDBJ whole genome shotgun (WGS) entry which is preliminary data.</text>
</comment>
<dbReference type="Proteomes" id="UP000594638">
    <property type="component" value="Unassembled WGS sequence"/>
</dbReference>